<dbReference type="Proteomes" id="UP000217986">
    <property type="component" value="Unassembled WGS sequence"/>
</dbReference>
<dbReference type="OrthoDB" id="2020141at2"/>
<organism evidence="2 3">
    <name type="scientific">Bifidobacterium italicum</name>
    <dbReference type="NCBI Taxonomy" id="1960968"/>
    <lineage>
        <taxon>Bacteria</taxon>
        <taxon>Bacillati</taxon>
        <taxon>Actinomycetota</taxon>
        <taxon>Actinomycetes</taxon>
        <taxon>Bifidobacteriales</taxon>
        <taxon>Bifidobacteriaceae</taxon>
        <taxon>Bifidobacterium</taxon>
    </lineage>
</organism>
<dbReference type="PANTHER" id="PTHR34301">
    <property type="entry name" value="DNA-BINDING PROTEIN-RELATED"/>
    <property type="match status" value="1"/>
</dbReference>
<dbReference type="SUPFAM" id="SSF52540">
    <property type="entry name" value="P-loop containing nucleoside triphosphate hydrolases"/>
    <property type="match status" value="1"/>
</dbReference>
<evidence type="ECO:0000313" key="2">
    <source>
        <dbReference type="EMBL" id="PAU69928.1"/>
    </source>
</evidence>
<dbReference type="EMBL" id="MVOG01000005">
    <property type="protein sequence ID" value="PAU69928.1"/>
    <property type="molecule type" value="Genomic_DNA"/>
</dbReference>
<dbReference type="InterPro" id="IPR027417">
    <property type="entry name" value="P-loop_NTPase"/>
</dbReference>
<accession>A0A2A2ELW9</accession>
<comment type="caution">
    <text evidence="2">The sequence shown here is derived from an EMBL/GenBank/DDBJ whole genome shotgun (WGS) entry which is preliminary data.</text>
</comment>
<proteinExistence type="predicted"/>
<dbReference type="InterPro" id="IPR041664">
    <property type="entry name" value="AAA_16"/>
</dbReference>
<reference evidence="2 3" key="1">
    <citation type="journal article" date="2017" name="ISME J.">
        <title>Unveiling bifidobacterial biogeography across the mammalian branch of the tree of life.</title>
        <authorList>
            <person name="Milani C."/>
            <person name="Mangifesta M."/>
            <person name="Mancabelli L."/>
            <person name="Lugli G.A."/>
            <person name="James K."/>
            <person name="Duranti S."/>
            <person name="Turroni F."/>
            <person name="Ferrario C."/>
            <person name="Ossiprandi M.C."/>
            <person name="van Sinderen D."/>
            <person name="Ventura M."/>
        </authorList>
    </citation>
    <scope>NUCLEOTIDE SEQUENCE [LARGE SCALE GENOMIC DNA]</scope>
    <source>
        <strain evidence="2 3">70</strain>
    </source>
</reference>
<dbReference type="Gene3D" id="3.40.50.300">
    <property type="entry name" value="P-loop containing nucleotide triphosphate hydrolases"/>
    <property type="match status" value="1"/>
</dbReference>
<sequence>MPNPFKPTAGSEPPVLVGRKQYIEDFQFAIDDGSGAPGRLSFITGARGVGKTVMLNALSDIARNLQWKVVNATAAGDFLQEIIKLLHTGQKTHITSYTLPSVAIESSLPGMKANIGLGGMQFEHSQGSTDLRQTIGHVLDSMDESRQGVLITLDEVGEGTPLPQLRSFATAIQHLIEEKRNIAVIFAGVPHMVDDVVNDSVLTFLRRAERYQLQDVPIEDVWEAFEKTLSAGGKNASYDVLNKLARATHGYPFMIQLVGYWTWRQSVVNGHDDFISLEDCESGIAKAKDKLGNLVNAPAVAHLSAIARDYLLAMAMDEGPSNTGDIAKRLGKSPQYANVYRNRLIREDYIIATDYGKVDFKMPYLREFLQSHAAMYQMSRNIEDSGGFLG</sequence>
<dbReference type="PANTHER" id="PTHR34301:SF8">
    <property type="entry name" value="ATPASE DOMAIN-CONTAINING PROTEIN"/>
    <property type="match status" value="1"/>
</dbReference>
<evidence type="ECO:0000313" key="3">
    <source>
        <dbReference type="Proteomes" id="UP000217986"/>
    </source>
</evidence>
<name>A0A2A2ELW9_9BIFI</name>
<feature type="domain" description="Orc1-like AAA ATPase" evidence="1">
    <location>
        <begin position="16"/>
        <end position="157"/>
    </location>
</feature>
<dbReference type="RefSeq" id="WP_095612848.1">
    <property type="nucleotide sequence ID" value="NZ_MVOG01000005.1"/>
</dbReference>
<dbReference type="AlphaFoldDB" id="A0A2A2ELW9"/>
<dbReference type="Pfam" id="PF13191">
    <property type="entry name" value="AAA_16"/>
    <property type="match status" value="1"/>
</dbReference>
<keyword evidence="3" id="KW-1185">Reference proteome</keyword>
<gene>
    <name evidence="2" type="ORF">B1400_0463</name>
</gene>
<evidence type="ECO:0000259" key="1">
    <source>
        <dbReference type="Pfam" id="PF13191"/>
    </source>
</evidence>
<protein>
    <submittedName>
        <fullName evidence="2">AAA ATPase</fullName>
    </submittedName>
</protein>